<accession>A0A2X0QY94</accession>
<dbReference type="EMBL" id="LS423452">
    <property type="protein sequence ID" value="SPS06670.1"/>
    <property type="molecule type" value="Genomic_DNA"/>
</dbReference>
<reference evidence="1" key="1">
    <citation type="submission" date="2018-05" db="EMBL/GenBank/DDBJ databases">
        <authorList>
            <person name="Lanie J.A."/>
            <person name="Ng W.-L."/>
            <person name="Kazmierczak K.M."/>
            <person name="Andrzejewski T.M."/>
            <person name="Davidsen T.M."/>
            <person name="Wayne K.J."/>
            <person name="Tettelin H."/>
            <person name="Glass J.I."/>
            <person name="Rusch D."/>
            <person name="Podicherti R."/>
            <person name="Tsui H.-C.T."/>
            <person name="Winkler M.E."/>
        </authorList>
    </citation>
    <scope>NUCLEOTIDE SEQUENCE</scope>
    <source>
        <strain evidence="1">KNB</strain>
    </source>
</reference>
<gene>
    <name evidence="1" type="ORF">NITFAB_2263</name>
</gene>
<dbReference type="AlphaFoldDB" id="A0A2X0QY94"/>
<sequence length="270" mass="31673">MRAMLREFIWKIFPPYELDVVKRQILDFLKLHDCLAKHEIERLVMRRMKGATGAIVEAIRINHTPVDLYALSLVAIVLKSHLMSGEYTIYRNLSMIGDDVYRVWSSAVAMMVDKGYLTVEDAEYLRNEVRSEIKGEVRNEIKRELDNRPNELSNIPELQDTQTVPYSIRLRCEVDFVDSLPRPIGGRQNLCTFLGKPNSTAEQIKADFCAANYCRPQNIVRISCATYDWKKFTYFLPYYLFSYPVDLLLRPILILFDLPRYIKRYLEKKN</sequence>
<name>A0A2X0QY94_9PROT</name>
<proteinExistence type="predicted"/>
<evidence type="ECO:0000313" key="1">
    <source>
        <dbReference type="EMBL" id="SPS06670.1"/>
    </source>
</evidence>
<protein>
    <submittedName>
        <fullName evidence="1">Uncharacterized protein</fullName>
    </submittedName>
</protein>
<organism evidence="1">
    <name type="scientific">Candidatus Nitrotoga fabula</name>
    <dbReference type="NCBI Taxonomy" id="2182327"/>
    <lineage>
        <taxon>Bacteria</taxon>
        <taxon>Pseudomonadati</taxon>
        <taxon>Pseudomonadota</taxon>
        <taxon>Betaproteobacteria</taxon>
        <taxon>Nitrosomonadales</taxon>
        <taxon>Gallionellaceae</taxon>
        <taxon>Candidatus Nitrotoga</taxon>
    </lineage>
</organism>